<keyword evidence="2" id="KW-1185">Reference proteome</keyword>
<dbReference type="OrthoDB" id="784746at2"/>
<name>A0A4R0Q5H3_9SPHI</name>
<sequence>MNFSDSKELRSILWPRVEKPLLEGYFGGVFNKEHNKFYAATLTKISDIDYDDFEYHHDLFHGSSSLFYDFKQAKRFITPDSWQRKSTRELIDEKVYTYFSVSFIGMFFEGEWFILKSLTFYGNQKDEIELRDDIQKQGNDANFWHDYLFLPKASLQHDVLGETVGLRDIQFEEFKESPYLVAILKQEKKEKINRAFANYCDEEFVNPFFEKIRITFPSEYTELSPLRINYTMIFPAHKKQVIFCALVADYQDKWRLRYYLLNTEDRQFYEWVYFKNDEYDFSFFYSDLIINNLKTISNWDYDAFLDSSCTMDDDFFWKEYVFKKEDNSFSYLKLL</sequence>
<dbReference type="Proteomes" id="UP000293925">
    <property type="component" value="Unassembled WGS sequence"/>
</dbReference>
<reference evidence="1 2" key="1">
    <citation type="submission" date="2019-02" db="EMBL/GenBank/DDBJ databases">
        <title>Pedobacter sp. RP-3-21 sp. nov., isolated from Arctic soil.</title>
        <authorList>
            <person name="Dahal R.H."/>
        </authorList>
    </citation>
    <scope>NUCLEOTIDE SEQUENCE [LARGE SCALE GENOMIC DNA]</scope>
    <source>
        <strain evidence="1 2">RP-3-21</strain>
    </source>
</reference>
<accession>A0A4R0Q5H3</accession>
<gene>
    <name evidence="1" type="ORF">EZ456_02765</name>
</gene>
<evidence type="ECO:0000313" key="1">
    <source>
        <dbReference type="EMBL" id="TCD29099.1"/>
    </source>
</evidence>
<comment type="caution">
    <text evidence="1">The sequence shown here is derived from an EMBL/GenBank/DDBJ whole genome shotgun (WGS) entry which is preliminary data.</text>
</comment>
<dbReference type="RefSeq" id="WP_131527111.1">
    <property type="nucleotide sequence ID" value="NZ_SJSO01000002.1"/>
</dbReference>
<organism evidence="1 2">
    <name type="scientific">Pedobacter psychrodurus</name>
    <dbReference type="NCBI Taxonomy" id="2530456"/>
    <lineage>
        <taxon>Bacteria</taxon>
        <taxon>Pseudomonadati</taxon>
        <taxon>Bacteroidota</taxon>
        <taxon>Sphingobacteriia</taxon>
        <taxon>Sphingobacteriales</taxon>
        <taxon>Sphingobacteriaceae</taxon>
        <taxon>Pedobacter</taxon>
    </lineage>
</organism>
<dbReference type="EMBL" id="SJSO01000002">
    <property type="protein sequence ID" value="TCD29099.1"/>
    <property type="molecule type" value="Genomic_DNA"/>
</dbReference>
<evidence type="ECO:0000313" key="2">
    <source>
        <dbReference type="Proteomes" id="UP000293925"/>
    </source>
</evidence>
<protein>
    <submittedName>
        <fullName evidence="1">Uncharacterized protein</fullName>
    </submittedName>
</protein>
<dbReference type="AlphaFoldDB" id="A0A4R0Q5H3"/>
<proteinExistence type="predicted"/>